<accession>A0ABS5WCL4</accession>
<dbReference type="Proteomes" id="UP000740413">
    <property type="component" value="Unassembled WGS sequence"/>
</dbReference>
<keyword evidence="2" id="KW-1185">Reference proteome</keyword>
<dbReference type="Pfam" id="PF14224">
    <property type="entry name" value="DUF4331"/>
    <property type="match status" value="1"/>
</dbReference>
<dbReference type="InterPro" id="IPR025566">
    <property type="entry name" value="DUF4331"/>
</dbReference>
<comment type="caution">
    <text evidence="1">The sequence shown here is derived from an EMBL/GenBank/DDBJ whole genome shotgun (WGS) entry which is preliminary data.</text>
</comment>
<sequence length="234" mass="24680">MVETSCTDGIMNGTETGVDCGGTSCAPCEEGGGEMMVTPPDFSGTYAQVDFMGRPGINTVLSIPDFKDPYNQAVPSTIAEFYQKDFENRLEGLHDVYAELLGLDPEDVNYQPNILGDILNGPDKDGFTDNIVSAEVLTTVLANDVLEVAPDLPTTYFNGGSGAPNFEGAIGFTGRTPQDDVIDVSLILLFGGGDGARFNGQEVEGVGTFPRLVSDGVAITANPTDTFPYLGSPE</sequence>
<name>A0ABS5WCL4_9FLAO</name>
<organism evidence="1 2">
    <name type="scientific">Zobellia barbeyronii</name>
    <dbReference type="NCBI Taxonomy" id="2748009"/>
    <lineage>
        <taxon>Bacteria</taxon>
        <taxon>Pseudomonadati</taxon>
        <taxon>Bacteroidota</taxon>
        <taxon>Flavobacteriia</taxon>
        <taxon>Flavobacteriales</taxon>
        <taxon>Flavobacteriaceae</taxon>
        <taxon>Zobellia</taxon>
    </lineage>
</organism>
<gene>
    <name evidence="1" type="ORF">HW347_07710</name>
</gene>
<evidence type="ECO:0000313" key="1">
    <source>
        <dbReference type="EMBL" id="MBT2161148.1"/>
    </source>
</evidence>
<dbReference type="EMBL" id="JACATN010000002">
    <property type="protein sequence ID" value="MBT2161148.1"/>
    <property type="molecule type" value="Genomic_DNA"/>
</dbReference>
<proteinExistence type="predicted"/>
<protein>
    <submittedName>
        <fullName evidence="1">DUF4331 family protein</fullName>
    </submittedName>
</protein>
<reference evidence="2" key="1">
    <citation type="submission" date="2023-07" db="EMBL/GenBank/DDBJ databases">
        <title>Zobellia barbeyronii sp. nov., a new marine flavobacterium, isolated from green and red algae.</title>
        <authorList>
            <person name="Nedashkovskaya O.I."/>
            <person name="Otstavnykh N."/>
            <person name="Zhukova N."/>
            <person name="Guzev K."/>
            <person name="Chausova V."/>
            <person name="Tekutyeva L."/>
            <person name="Mikhailov V."/>
            <person name="Isaeva M."/>
        </authorList>
    </citation>
    <scope>NUCLEOTIDE SEQUENCE [LARGE SCALE GENOMIC DNA]</scope>
    <source>
        <strain evidence="2">KMM 6746</strain>
    </source>
</reference>
<evidence type="ECO:0000313" key="2">
    <source>
        <dbReference type="Proteomes" id="UP000740413"/>
    </source>
</evidence>